<dbReference type="Gene3D" id="3.30.160.270">
    <property type="match status" value="1"/>
</dbReference>
<feature type="binding site" evidence="13">
    <location>
        <position position="24"/>
    </location>
    <ligand>
        <name>Mn(2+)</name>
        <dbReference type="ChEBI" id="CHEBI:29035"/>
    </ligand>
</feature>
<dbReference type="RefSeq" id="WP_190349680.1">
    <property type="nucleotide sequence ID" value="NZ_JACJPY010000007.1"/>
</dbReference>
<dbReference type="InterPro" id="IPR050073">
    <property type="entry name" value="2-IPM_HCS-like"/>
</dbReference>
<dbReference type="GO" id="GO:0005737">
    <property type="term" value="C:cytoplasm"/>
    <property type="evidence" value="ECO:0007669"/>
    <property type="project" value="UniProtKB-UniRule"/>
</dbReference>
<dbReference type="InterPro" id="IPR000891">
    <property type="entry name" value="PYR_CT"/>
</dbReference>
<name>A0A926UQR7_9CYAN</name>
<gene>
    <name evidence="13" type="primary">leuA</name>
    <name evidence="16" type="ORF">H6F44_04120</name>
</gene>
<dbReference type="InterPro" id="IPR013785">
    <property type="entry name" value="Aldolase_TIM"/>
</dbReference>
<dbReference type="HAMAP" id="MF_01025">
    <property type="entry name" value="LeuA_type1"/>
    <property type="match status" value="1"/>
</dbReference>
<evidence type="ECO:0000256" key="11">
    <source>
        <dbReference type="ARBA" id="ARBA00023304"/>
    </source>
</evidence>
<keyword evidence="16" id="KW-0012">Acyltransferase</keyword>
<keyword evidence="6 13" id="KW-0963">Cytoplasm</keyword>
<dbReference type="PROSITE" id="PS00816">
    <property type="entry name" value="AIPM_HOMOCIT_SYNTH_2"/>
    <property type="match status" value="1"/>
</dbReference>
<organism evidence="16 17">
    <name type="scientific">Pseudanabaena cinerea FACHB-1277</name>
    <dbReference type="NCBI Taxonomy" id="2949581"/>
    <lineage>
        <taxon>Bacteria</taxon>
        <taxon>Bacillati</taxon>
        <taxon>Cyanobacteriota</taxon>
        <taxon>Cyanophyceae</taxon>
        <taxon>Pseudanabaenales</taxon>
        <taxon>Pseudanabaenaceae</taxon>
        <taxon>Pseudanabaena</taxon>
        <taxon>Pseudanabaena cinerea</taxon>
    </lineage>
</organism>
<dbReference type="FunFam" id="3.20.20.70:FF:000010">
    <property type="entry name" value="2-isopropylmalate synthase"/>
    <property type="match status" value="1"/>
</dbReference>
<keyword evidence="7 13" id="KW-0028">Amino-acid biosynthesis</keyword>
<dbReference type="CDD" id="cd07940">
    <property type="entry name" value="DRE_TIM_IPMS"/>
    <property type="match status" value="1"/>
</dbReference>
<evidence type="ECO:0000256" key="1">
    <source>
        <dbReference type="ARBA" id="ARBA00003050"/>
    </source>
</evidence>
<evidence type="ECO:0000256" key="10">
    <source>
        <dbReference type="ARBA" id="ARBA00023211"/>
    </source>
</evidence>
<keyword evidence="10 13" id="KW-0464">Manganese</keyword>
<evidence type="ECO:0000256" key="7">
    <source>
        <dbReference type="ARBA" id="ARBA00022605"/>
    </source>
</evidence>
<dbReference type="PANTHER" id="PTHR10277">
    <property type="entry name" value="HOMOCITRATE SYNTHASE-RELATED"/>
    <property type="match status" value="1"/>
</dbReference>
<dbReference type="AlphaFoldDB" id="A0A926UQR7"/>
<dbReference type="InterPro" id="IPR002034">
    <property type="entry name" value="AIPM/Hcit_synth_CS"/>
</dbReference>
<dbReference type="SMART" id="SM00917">
    <property type="entry name" value="LeuA_dimer"/>
    <property type="match status" value="1"/>
</dbReference>
<feature type="region of interest" description="Regulatory domain" evidence="13">
    <location>
        <begin position="415"/>
        <end position="551"/>
    </location>
</feature>
<feature type="binding site" evidence="13">
    <location>
        <position position="251"/>
    </location>
    <ligand>
        <name>Mn(2+)</name>
        <dbReference type="ChEBI" id="CHEBI:29035"/>
    </ligand>
</feature>
<dbReference type="InterPro" id="IPR005671">
    <property type="entry name" value="LeuA_bact_synth"/>
</dbReference>
<dbReference type="InterPro" id="IPR036230">
    <property type="entry name" value="LeuA_allosteric_dom_sf"/>
</dbReference>
<dbReference type="Proteomes" id="UP000631421">
    <property type="component" value="Unassembled WGS sequence"/>
</dbReference>
<dbReference type="NCBIfam" id="NF002086">
    <property type="entry name" value="PRK00915.1-3"/>
    <property type="match status" value="1"/>
</dbReference>
<evidence type="ECO:0000256" key="9">
    <source>
        <dbReference type="ARBA" id="ARBA00022723"/>
    </source>
</evidence>
<dbReference type="PROSITE" id="PS50991">
    <property type="entry name" value="PYR_CT"/>
    <property type="match status" value="1"/>
</dbReference>
<dbReference type="GO" id="GO:0003852">
    <property type="term" value="F:2-isopropylmalate synthase activity"/>
    <property type="evidence" value="ECO:0007669"/>
    <property type="project" value="UniProtKB-UniRule"/>
</dbReference>
<feature type="binding site" evidence="13">
    <location>
        <position position="215"/>
    </location>
    <ligand>
        <name>Mn(2+)</name>
        <dbReference type="ChEBI" id="CHEBI:29035"/>
    </ligand>
</feature>
<comment type="subunit">
    <text evidence="13">Homodimer.</text>
</comment>
<dbReference type="Pfam" id="PF08502">
    <property type="entry name" value="LeuA_dimer"/>
    <property type="match status" value="1"/>
</dbReference>
<dbReference type="FunFam" id="3.30.160.270:FF:000001">
    <property type="entry name" value="2-isopropylmalate synthase"/>
    <property type="match status" value="1"/>
</dbReference>
<dbReference type="SUPFAM" id="SSF110921">
    <property type="entry name" value="2-isopropylmalate synthase LeuA, allosteric (dimerisation) domain"/>
    <property type="match status" value="1"/>
</dbReference>
<reference evidence="16" key="2">
    <citation type="submission" date="2020-08" db="EMBL/GenBank/DDBJ databases">
        <authorList>
            <person name="Chen M."/>
            <person name="Teng W."/>
            <person name="Zhao L."/>
            <person name="Hu C."/>
            <person name="Zhou Y."/>
            <person name="Han B."/>
            <person name="Song L."/>
            <person name="Shu W."/>
        </authorList>
    </citation>
    <scope>NUCLEOTIDE SEQUENCE</scope>
    <source>
        <strain evidence="16">FACHB-1277</strain>
    </source>
</reference>
<feature type="domain" description="Pyruvate carboxyltransferase" evidence="15">
    <location>
        <begin position="15"/>
        <end position="278"/>
    </location>
</feature>
<dbReference type="GO" id="GO:0003985">
    <property type="term" value="F:acetyl-CoA C-acetyltransferase activity"/>
    <property type="evidence" value="ECO:0007669"/>
    <property type="project" value="UniProtKB-UniRule"/>
</dbReference>
<dbReference type="EMBL" id="JACJPY010000007">
    <property type="protein sequence ID" value="MBD2149312.1"/>
    <property type="molecule type" value="Genomic_DNA"/>
</dbReference>
<dbReference type="InterPro" id="IPR054691">
    <property type="entry name" value="LeuA/HCS_post-cat"/>
</dbReference>
<comment type="cofactor">
    <cofactor evidence="13">
        <name>Mn(2+)</name>
        <dbReference type="ChEBI" id="CHEBI:29035"/>
    </cofactor>
</comment>
<dbReference type="Pfam" id="PF00682">
    <property type="entry name" value="HMGL-like"/>
    <property type="match status" value="1"/>
</dbReference>
<dbReference type="FunFam" id="1.10.238.260:FF:000001">
    <property type="entry name" value="2-isopropylmalate synthase"/>
    <property type="match status" value="1"/>
</dbReference>
<reference evidence="16" key="1">
    <citation type="journal article" date="2015" name="ISME J.">
        <title>Draft Genome Sequence of Streptomyces incarnatus NRRL8089, which Produces the Nucleoside Antibiotic Sinefungin.</title>
        <authorList>
            <person name="Oshima K."/>
            <person name="Hattori M."/>
            <person name="Shimizu H."/>
            <person name="Fukuda K."/>
            <person name="Nemoto M."/>
            <person name="Inagaki K."/>
            <person name="Tamura T."/>
        </authorList>
    </citation>
    <scope>NUCLEOTIDE SEQUENCE</scope>
    <source>
        <strain evidence="16">FACHB-1277</strain>
    </source>
</reference>
<comment type="catalytic activity">
    <reaction evidence="12">
        <text>acetyl-CoA + 2-oxoglutarate + H2O = (2R)-homocitrate + CoA + H(+)</text>
        <dbReference type="Rhea" id="RHEA:12929"/>
        <dbReference type="ChEBI" id="CHEBI:15377"/>
        <dbReference type="ChEBI" id="CHEBI:15378"/>
        <dbReference type="ChEBI" id="CHEBI:16810"/>
        <dbReference type="ChEBI" id="CHEBI:57287"/>
        <dbReference type="ChEBI" id="CHEBI:57288"/>
        <dbReference type="ChEBI" id="CHEBI:58884"/>
        <dbReference type="EC" id="2.3.3.14"/>
    </reaction>
</comment>
<evidence type="ECO:0000256" key="6">
    <source>
        <dbReference type="ARBA" id="ARBA00022490"/>
    </source>
</evidence>
<evidence type="ECO:0000256" key="2">
    <source>
        <dbReference type="ARBA" id="ARBA00004689"/>
    </source>
</evidence>
<comment type="caution">
    <text evidence="16">The sequence shown here is derived from an EMBL/GenBank/DDBJ whole genome shotgun (WGS) entry which is preliminary data.</text>
</comment>
<sequence>MSTTQPESHVAQDRIIFFDTTLRDGEQSPGATLNVEQKLLIAQQLARLGVDIIEAGFPFASKGDFHAVQEIAKLVGSESGPTICGLARATKADIDAAAEAVKPAAKGRIHTFLATSDIHLKYKLRKSRAEVLAIVPEMVAYAKSKIDDIEFSPEDAGRSDPEFLYQVLEAAIAAGATTVNIPDTVGYLTPSEFGALIKGIKDNVPNIDRAIISVHGHNDLGLAVANFLEAAKNGARQMECTINGIGERAGNAALEELVMALHVRRAYFNTFLGRPEDSPAPLCNIDTKQIYKTSRLVSNLTGMLVQPNKAIVGANAFAHESGIHQDGVLKNRLTYEIMDAQSIGLTDNLIVLGKLSGRNALSSRLKELGFELSEQELNAAFIRFKEVADKKREISDRDLEAIVNDEIRHAPEAFKLDHVQVSCGDRAIPTATVTVVMPNGQEITDASVGTGPVDAIYKAINRIVNVPNNLIEYSVQSVTAGIDALGEVTIRLKHPDVGTFSGHSANTDVIVASARAYLNALNKLHFALQSPNVSNHERIGDREKLKQEATL</sequence>
<evidence type="ECO:0000256" key="8">
    <source>
        <dbReference type="ARBA" id="ARBA00022679"/>
    </source>
</evidence>
<evidence type="ECO:0000256" key="3">
    <source>
        <dbReference type="ARBA" id="ARBA00009396"/>
    </source>
</evidence>
<keyword evidence="17" id="KW-1185">Reference proteome</keyword>
<keyword evidence="11 13" id="KW-0100">Branched-chain amino acid biosynthesis</keyword>
<evidence type="ECO:0000256" key="5">
    <source>
        <dbReference type="ARBA" id="ARBA00022430"/>
    </source>
</evidence>
<protein>
    <recommendedName>
        <fullName evidence="4 13">2-isopropylmalate synthase</fullName>
        <ecNumber evidence="13 14">2.3.3.13</ecNumber>
    </recommendedName>
    <alternativeName>
        <fullName evidence="13">Alpha-IPM synthase</fullName>
    </alternativeName>
    <alternativeName>
        <fullName evidence="13">Alpha-isopropylmalate synthase</fullName>
    </alternativeName>
</protein>
<dbReference type="EC" id="2.3.3.13" evidence="13 14"/>
<dbReference type="GO" id="GO:0004410">
    <property type="term" value="F:homocitrate synthase activity"/>
    <property type="evidence" value="ECO:0007669"/>
    <property type="project" value="UniProtKB-EC"/>
</dbReference>
<dbReference type="NCBIfam" id="TIGR00973">
    <property type="entry name" value="leuA_bact"/>
    <property type="match status" value="1"/>
</dbReference>
<comment type="catalytic activity">
    <reaction evidence="13">
        <text>3-methyl-2-oxobutanoate + acetyl-CoA + H2O = (2S)-2-isopropylmalate + CoA + H(+)</text>
        <dbReference type="Rhea" id="RHEA:21524"/>
        <dbReference type="ChEBI" id="CHEBI:1178"/>
        <dbReference type="ChEBI" id="CHEBI:11851"/>
        <dbReference type="ChEBI" id="CHEBI:15377"/>
        <dbReference type="ChEBI" id="CHEBI:15378"/>
        <dbReference type="ChEBI" id="CHEBI:57287"/>
        <dbReference type="ChEBI" id="CHEBI:57288"/>
        <dbReference type="EC" id="2.3.3.13"/>
    </reaction>
</comment>
<dbReference type="Gene3D" id="1.10.238.260">
    <property type="match status" value="1"/>
</dbReference>
<dbReference type="SUPFAM" id="SSF51569">
    <property type="entry name" value="Aldolase"/>
    <property type="match status" value="1"/>
</dbReference>
<proteinExistence type="inferred from homology"/>
<dbReference type="InterPro" id="IPR013709">
    <property type="entry name" value="2-isopropylmalate_synth_dimer"/>
</dbReference>
<dbReference type="GO" id="GO:0030145">
    <property type="term" value="F:manganese ion binding"/>
    <property type="evidence" value="ECO:0007669"/>
    <property type="project" value="UniProtKB-UniRule"/>
</dbReference>
<evidence type="ECO:0000259" key="15">
    <source>
        <dbReference type="PROSITE" id="PS50991"/>
    </source>
</evidence>
<evidence type="ECO:0000313" key="16">
    <source>
        <dbReference type="EMBL" id="MBD2149312.1"/>
    </source>
</evidence>
<comment type="function">
    <text evidence="13">Catalyzes the condensation of the acetyl group of acetyl-CoA with 3-methyl-2-oxobutanoate (2-ketoisovalerate) to form 3-carboxy-3-hydroxy-4-methylpentanoate (2-isopropylmalate).</text>
</comment>
<evidence type="ECO:0000256" key="12">
    <source>
        <dbReference type="ARBA" id="ARBA00048019"/>
    </source>
</evidence>
<keyword evidence="8 13" id="KW-0808">Transferase</keyword>
<evidence type="ECO:0000313" key="17">
    <source>
        <dbReference type="Proteomes" id="UP000631421"/>
    </source>
</evidence>
<comment type="function">
    <text evidence="1">This protein is a Fe-Mo-cofactor biosynthetic component.</text>
</comment>
<comment type="pathway">
    <text evidence="2 13">Amino-acid biosynthesis; L-leucine biosynthesis; L-leucine from 3-methyl-2-oxobutanoate: step 1/4.</text>
</comment>
<keyword evidence="9 13" id="KW-0479">Metal-binding</keyword>
<dbReference type="Gene3D" id="3.20.20.70">
    <property type="entry name" value="Aldolase class I"/>
    <property type="match status" value="1"/>
</dbReference>
<dbReference type="GO" id="GO:0009098">
    <property type="term" value="P:L-leucine biosynthetic process"/>
    <property type="evidence" value="ECO:0007669"/>
    <property type="project" value="UniProtKB-UniRule"/>
</dbReference>
<dbReference type="PANTHER" id="PTHR10277:SF9">
    <property type="entry name" value="2-ISOPROPYLMALATE SYNTHASE 1, CHLOROPLASTIC-RELATED"/>
    <property type="match status" value="1"/>
</dbReference>
<dbReference type="PROSITE" id="PS00815">
    <property type="entry name" value="AIPM_HOMOCIT_SYNTH_1"/>
    <property type="match status" value="1"/>
</dbReference>
<feature type="binding site" evidence="13">
    <location>
        <position position="217"/>
    </location>
    <ligand>
        <name>Mn(2+)</name>
        <dbReference type="ChEBI" id="CHEBI:29035"/>
    </ligand>
</feature>
<evidence type="ECO:0000256" key="14">
    <source>
        <dbReference type="NCBIfam" id="TIGR00973"/>
    </source>
</evidence>
<keyword evidence="5 13" id="KW-0432">Leucine biosynthesis</keyword>
<evidence type="ECO:0000256" key="4">
    <source>
        <dbReference type="ARBA" id="ARBA00018198"/>
    </source>
</evidence>
<accession>A0A926UQR7</accession>
<comment type="similarity">
    <text evidence="3 13">Belongs to the alpha-IPM synthase/homocitrate synthase family. LeuA type 1 subfamily.</text>
</comment>
<evidence type="ECO:0000256" key="13">
    <source>
        <dbReference type="HAMAP-Rule" id="MF_01025"/>
    </source>
</evidence>
<dbReference type="Pfam" id="PF22617">
    <property type="entry name" value="HCS_D2"/>
    <property type="match status" value="1"/>
</dbReference>